<feature type="chain" id="PRO_5045573552" evidence="2">
    <location>
        <begin position="26"/>
        <end position="210"/>
    </location>
</feature>
<name>A0ABV8FBG2_9ACTN</name>
<comment type="caution">
    <text evidence="4">The sequence shown here is derived from an EMBL/GenBank/DDBJ whole genome shotgun (WGS) entry which is preliminary data.</text>
</comment>
<evidence type="ECO:0000256" key="1">
    <source>
        <dbReference type="SAM" id="MobiDB-lite"/>
    </source>
</evidence>
<keyword evidence="2" id="KW-0732">Signal</keyword>
<reference evidence="5" key="1">
    <citation type="journal article" date="2019" name="Int. J. Syst. Evol. Microbiol.">
        <title>The Global Catalogue of Microorganisms (GCM) 10K type strain sequencing project: providing services to taxonomists for standard genome sequencing and annotation.</title>
        <authorList>
            <consortium name="The Broad Institute Genomics Platform"/>
            <consortium name="The Broad Institute Genome Sequencing Center for Infectious Disease"/>
            <person name="Wu L."/>
            <person name="Ma J."/>
        </authorList>
    </citation>
    <scope>NUCLEOTIDE SEQUENCE [LARGE SCALE GENOMIC DNA]</scope>
    <source>
        <strain evidence="5">TBRC 7912</strain>
    </source>
</reference>
<feature type="signal peptide" evidence="2">
    <location>
        <begin position="1"/>
        <end position="25"/>
    </location>
</feature>
<accession>A0ABV8FBG2</accession>
<dbReference type="InterPro" id="IPR012347">
    <property type="entry name" value="Ferritin-like"/>
</dbReference>
<dbReference type="Pfam" id="PF13628">
    <property type="entry name" value="DUF4142"/>
    <property type="match status" value="1"/>
</dbReference>
<feature type="region of interest" description="Disordered" evidence="1">
    <location>
        <begin position="170"/>
        <end position="210"/>
    </location>
</feature>
<evidence type="ECO:0000313" key="5">
    <source>
        <dbReference type="Proteomes" id="UP001595698"/>
    </source>
</evidence>
<dbReference type="EMBL" id="JBHSBC010000037">
    <property type="protein sequence ID" value="MFC3984652.1"/>
    <property type="molecule type" value="Genomic_DNA"/>
</dbReference>
<dbReference type="Proteomes" id="UP001595698">
    <property type="component" value="Unassembled WGS sequence"/>
</dbReference>
<feature type="compositionally biased region" description="Low complexity" evidence="1">
    <location>
        <begin position="186"/>
        <end position="202"/>
    </location>
</feature>
<keyword evidence="5" id="KW-1185">Reference proteome</keyword>
<evidence type="ECO:0000259" key="3">
    <source>
        <dbReference type="Pfam" id="PF13628"/>
    </source>
</evidence>
<dbReference type="PANTHER" id="PTHR38593:SF1">
    <property type="entry name" value="BLR2558 PROTEIN"/>
    <property type="match status" value="1"/>
</dbReference>
<evidence type="ECO:0000256" key="2">
    <source>
        <dbReference type="SAM" id="SignalP"/>
    </source>
</evidence>
<gene>
    <name evidence="4" type="ORF">ACFOYY_31255</name>
</gene>
<organism evidence="4 5">
    <name type="scientific">Streptosporangium jomthongense</name>
    <dbReference type="NCBI Taxonomy" id="1193683"/>
    <lineage>
        <taxon>Bacteria</taxon>
        <taxon>Bacillati</taxon>
        <taxon>Actinomycetota</taxon>
        <taxon>Actinomycetes</taxon>
        <taxon>Streptosporangiales</taxon>
        <taxon>Streptosporangiaceae</taxon>
        <taxon>Streptosporangium</taxon>
    </lineage>
</organism>
<dbReference type="InterPro" id="IPR025419">
    <property type="entry name" value="DUF4142"/>
</dbReference>
<dbReference type="Gene3D" id="1.20.1260.10">
    <property type="match status" value="1"/>
</dbReference>
<sequence length="210" mass="22479">MIQQMIALSAVAVMALSGTAAGAVASTAPPDANEQDRRFLVQAHQDNLAGITAGRAAVRKGHDRDVRALGRRLVTDHTRLDAEVRQVAQRLSVSLPEEATTAQRIQYNRISARNGDAFDWAWLSVAAVDRRAALARGAKELADGSSAQVKRLATDARPVLLRHLELLRRHSGSGATAGEPGRPGRTTAETTTGTTETTETVEPFLIQEEG</sequence>
<feature type="domain" description="DUF4142" evidence="3">
    <location>
        <begin position="35"/>
        <end position="166"/>
    </location>
</feature>
<proteinExistence type="predicted"/>
<evidence type="ECO:0000313" key="4">
    <source>
        <dbReference type="EMBL" id="MFC3984652.1"/>
    </source>
</evidence>
<protein>
    <submittedName>
        <fullName evidence="4">DUF4142 domain-containing protein</fullName>
    </submittedName>
</protein>
<dbReference type="PANTHER" id="PTHR38593">
    <property type="entry name" value="BLR2558 PROTEIN"/>
    <property type="match status" value="1"/>
</dbReference>